<dbReference type="PIRSF" id="PIRSF020606">
    <property type="entry name" value="UCP020606"/>
    <property type="match status" value="1"/>
</dbReference>
<accession>A0A1I6S722</accession>
<feature type="transmembrane region" description="Helical" evidence="1">
    <location>
        <begin position="130"/>
        <end position="153"/>
    </location>
</feature>
<dbReference type="Pfam" id="PF09997">
    <property type="entry name" value="DUF2238"/>
    <property type="match status" value="1"/>
</dbReference>
<dbReference type="Proteomes" id="UP000198660">
    <property type="component" value="Unassembled WGS sequence"/>
</dbReference>
<dbReference type="EMBL" id="FPAA01000006">
    <property type="protein sequence ID" value="SFS72765.1"/>
    <property type="molecule type" value="Genomic_DNA"/>
</dbReference>
<dbReference type="InterPro" id="IPR058534">
    <property type="entry name" value="YjdF"/>
</dbReference>
<evidence type="ECO:0000313" key="3">
    <source>
        <dbReference type="Proteomes" id="UP000198660"/>
    </source>
</evidence>
<protein>
    <submittedName>
        <fullName evidence="2">Putative membrane protein</fullName>
    </submittedName>
</protein>
<keyword evidence="1" id="KW-1133">Transmembrane helix</keyword>
<name>A0A1I6S722_9BACL</name>
<sequence length="205" mass="23847">MSRWTWLYMIMLVCFIVVFIWSGIDPKSRVTWFLETSPALLGIGILCWTYRRFSFTTLFYIVAFLSGLIMLVGGHYSYSNVPLFNELKSFLGSQRNDFDRFGHLFQGIVSALFFREVFIRKQIVNHYLPMVVIGLSLAVSACYELIEFLSVFFKQGDIKNFLGTQGDPWDTQWDMICALSGSILSLLFFHKLHDRQIAHKKQKSH</sequence>
<dbReference type="InterPro" id="IPR014509">
    <property type="entry name" value="YjdF-like"/>
</dbReference>
<proteinExistence type="predicted"/>
<feature type="transmembrane region" description="Helical" evidence="1">
    <location>
        <begin position="57"/>
        <end position="78"/>
    </location>
</feature>
<reference evidence="3" key="1">
    <citation type="submission" date="2016-10" db="EMBL/GenBank/DDBJ databases">
        <authorList>
            <person name="Varghese N."/>
            <person name="Submissions S."/>
        </authorList>
    </citation>
    <scope>NUCLEOTIDE SEQUENCE [LARGE SCALE GENOMIC DNA]</scope>
    <source>
        <strain evidence="3">DSM 45789</strain>
    </source>
</reference>
<feature type="transmembrane region" description="Helical" evidence="1">
    <location>
        <begin position="30"/>
        <end position="50"/>
    </location>
</feature>
<keyword evidence="1" id="KW-0812">Transmembrane</keyword>
<dbReference type="AlphaFoldDB" id="A0A1I6S722"/>
<feature type="transmembrane region" description="Helical" evidence="1">
    <location>
        <begin position="173"/>
        <end position="192"/>
    </location>
</feature>
<keyword evidence="1" id="KW-0472">Membrane</keyword>
<evidence type="ECO:0000256" key="1">
    <source>
        <dbReference type="SAM" id="Phobius"/>
    </source>
</evidence>
<gene>
    <name evidence="2" type="ORF">SAMN05444972_106192</name>
</gene>
<organism evidence="2 3">
    <name type="scientific">Marininema halotolerans</name>
    <dbReference type="NCBI Taxonomy" id="1155944"/>
    <lineage>
        <taxon>Bacteria</taxon>
        <taxon>Bacillati</taxon>
        <taxon>Bacillota</taxon>
        <taxon>Bacilli</taxon>
        <taxon>Bacillales</taxon>
        <taxon>Thermoactinomycetaceae</taxon>
        <taxon>Marininema</taxon>
    </lineage>
</organism>
<feature type="transmembrane region" description="Helical" evidence="1">
    <location>
        <begin position="7"/>
        <end position="24"/>
    </location>
</feature>
<feature type="transmembrane region" description="Helical" evidence="1">
    <location>
        <begin position="98"/>
        <end position="118"/>
    </location>
</feature>
<evidence type="ECO:0000313" key="2">
    <source>
        <dbReference type="EMBL" id="SFS72765.1"/>
    </source>
</evidence>
<keyword evidence="3" id="KW-1185">Reference proteome</keyword>
<dbReference type="RefSeq" id="WP_176392010.1">
    <property type="nucleotide sequence ID" value="NZ_FPAA01000006.1"/>
</dbReference>